<keyword evidence="2" id="KW-0507">mRNA processing</keyword>
<evidence type="ECO:0000256" key="2">
    <source>
        <dbReference type="ARBA" id="ARBA00022664"/>
    </source>
</evidence>
<dbReference type="InterPro" id="IPR034211">
    <property type="entry name" value="PUF60_RRM2"/>
</dbReference>
<dbReference type="InterPro" id="IPR003954">
    <property type="entry name" value="RRM_euk-type"/>
</dbReference>
<dbReference type="PROSITE" id="PS50102">
    <property type="entry name" value="RRM"/>
    <property type="match status" value="3"/>
</dbReference>
<dbReference type="GO" id="GO:0006376">
    <property type="term" value="P:mRNA splice site recognition"/>
    <property type="evidence" value="ECO:0000318"/>
    <property type="project" value="GO_Central"/>
</dbReference>
<name>A0A0U9HK97_KLENI</name>
<evidence type="ECO:0000256" key="1">
    <source>
        <dbReference type="ARBA" id="ARBA00004123"/>
    </source>
</evidence>
<feature type="compositionally biased region" description="Basic and acidic residues" evidence="7">
    <location>
        <begin position="1"/>
        <end position="19"/>
    </location>
</feature>
<dbReference type="AlphaFoldDB" id="A0A0U9HK97"/>
<dbReference type="GO" id="GO:0005634">
    <property type="term" value="C:nucleus"/>
    <property type="evidence" value="ECO:0007669"/>
    <property type="project" value="UniProtKB-SubCell"/>
</dbReference>
<dbReference type="PANTHER" id="PTHR47330:SF1">
    <property type="entry name" value="POLY(U)-BINDING-SPLICING FACTOR PUF60"/>
    <property type="match status" value="1"/>
</dbReference>
<dbReference type="PANTHER" id="PTHR47330">
    <property type="entry name" value="POLY(U)-BINDING-SPLICING FACTOR PUF60-B-RELATED"/>
    <property type="match status" value="1"/>
</dbReference>
<evidence type="ECO:0000259" key="8">
    <source>
        <dbReference type="PROSITE" id="PS50102"/>
    </source>
</evidence>
<gene>
    <name evidence="9" type="ORF">KFL_001720130</name>
</gene>
<dbReference type="CDD" id="cd12371">
    <property type="entry name" value="RRM2_PUF60"/>
    <property type="match status" value="1"/>
</dbReference>
<dbReference type="SMART" id="SM00360">
    <property type="entry name" value="RRM"/>
    <property type="match status" value="3"/>
</dbReference>
<dbReference type="InterPro" id="IPR000504">
    <property type="entry name" value="RRM_dom"/>
</dbReference>
<evidence type="ECO:0000256" key="7">
    <source>
        <dbReference type="SAM" id="MobiDB-lite"/>
    </source>
</evidence>
<feature type="domain" description="RRM" evidence="8">
    <location>
        <begin position="88"/>
        <end position="166"/>
    </location>
</feature>
<feature type="domain" description="RRM" evidence="8">
    <location>
        <begin position="396"/>
        <end position="482"/>
    </location>
</feature>
<dbReference type="Pfam" id="PF00076">
    <property type="entry name" value="RRM_1"/>
    <property type="match status" value="2"/>
</dbReference>
<dbReference type="InterPro" id="IPR012677">
    <property type="entry name" value="Nucleotide-bd_a/b_plait_sf"/>
</dbReference>
<reference evidence="9 10" key="1">
    <citation type="journal article" date="2014" name="Nat. Commun.">
        <title>Klebsormidium flaccidum genome reveals primary factors for plant terrestrial adaptation.</title>
        <authorList>
            <person name="Hori K."/>
            <person name="Maruyama F."/>
            <person name="Fujisawa T."/>
            <person name="Togashi T."/>
            <person name="Yamamoto N."/>
            <person name="Seo M."/>
            <person name="Sato S."/>
            <person name="Yamada T."/>
            <person name="Mori H."/>
            <person name="Tajima N."/>
            <person name="Moriyama T."/>
            <person name="Ikeuchi M."/>
            <person name="Watanabe M."/>
            <person name="Wada H."/>
            <person name="Kobayashi K."/>
            <person name="Saito M."/>
            <person name="Masuda T."/>
            <person name="Sasaki-Sekimoto Y."/>
            <person name="Mashiguchi K."/>
            <person name="Awai K."/>
            <person name="Shimojima M."/>
            <person name="Masuda S."/>
            <person name="Iwai M."/>
            <person name="Nobusawa T."/>
            <person name="Narise T."/>
            <person name="Kondo S."/>
            <person name="Saito H."/>
            <person name="Sato R."/>
            <person name="Murakawa M."/>
            <person name="Ihara Y."/>
            <person name="Oshima-Yamada Y."/>
            <person name="Ohtaka K."/>
            <person name="Satoh M."/>
            <person name="Sonobe K."/>
            <person name="Ishii M."/>
            <person name="Ohtani R."/>
            <person name="Kanamori-Sato M."/>
            <person name="Honoki R."/>
            <person name="Miyazaki D."/>
            <person name="Mochizuki H."/>
            <person name="Umetsu J."/>
            <person name="Higashi K."/>
            <person name="Shibata D."/>
            <person name="Kamiya Y."/>
            <person name="Sato N."/>
            <person name="Nakamura Y."/>
            <person name="Tabata S."/>
            <person name="Ida S."/>
            <person name="Kurokawa K."/>
            <person name="Ohta H."/>
        </authorList>
    </citation>
    <scope>NUCLEOTIDE SEQUENCE [LARGE SCALE GENOMIC DNA]</scope>
    <source>
        <strain evidence="9 10">NIES-2285</strain>
    </source>
</reference>
<keyword evidence="3 6" id="KW-0694">RNA-binding</keyword>
<dbReference type="FunFam" id="3.30.70.330:FF:000382">
    <property type="entry name" value="G-patch domain-containing protein"/>
    <property type="match status" value="1"/>
</dbReference>
<organism evidence="9 10">
    <name type="scientific">Klebsormidium nitens</name>
    <name type="common">Green alga</name>
    <name type="synonym">Ulothrix nitens</name>
    <dbReference type="NCBI Taxonomy" id="105231"/>
    <lineage>
        <taxon>Eukaryota</taxon>
        <taxon>Viridiplantae</taxon>
        <taxon>Streptophyta</taxon>
        <taxon>Klebsormidiophyceae</taxon>
        <taxon>Klebsormidiales</taxon>
        <taxon>Klebsormidiaceae</taxon>
        <taxon>Klebsormidium</taxon>
    </lineage>
</organism>
<dbReference type="OrthoDB" id="5411533at2759"/>
<evidence type="ECO:0000313" key="9">
    <source>
        <dbReference type="EMBL" id="GAQ84002.1"/>
    </source>
</evidence>
<dbReference type="InterPro" id="IPR051974">
    <property type="entry name" value="PUF60_regulator"/>
</dbReference>
<evidence type="ECO:0000256" key="3">
    <source>
        <dbReference type="ARBA" id="ARBA00022884"/>
    </source>
</evidence>
<dbReference type="SMART" id="SM00361">
    <property type="entry name" value="RRM_1"/>
    <property type="match status" value="3"/>
</dbReference>
<keyword evidence="5" id="KW-0539">Nucleus</keyword>
<dbReference type="Gene3D" id="3.30.70.330">
    <property type="match status" value="3"/>
</dbReference>
<dbReference type="EMBL" id="DF237121">
    <property type="protein sequence ID" value="GAQ84002.1"/>
    <property type="molecule type" value="Genomic_DNA"/>
</dbReference>
<comment type="subcellular location">
    <subcellularLocation>
        <location evidence="1">Nucleus</location>
    </subcellularLocation>
</comment>
<feature type="compositionally biased region" description="Basic and acidic residues" evidence="7">
    <location>
        <begin position="36"/>
        <end position="50"/>
    </location>
</feature>
<dbReference type="InterPro" id="IPR035979">
    <property type="entry name" value="RBD_domain_sf"/>
</dbReference>
<dbReference type="OMA" id="VHTHKGY"/>
<dbReference type="Proteomes" id="UP000054558">
    <property type="component" value="Unassembled WGS sequence"/>
</dbReference>
<evidence type="ECO:0000256" key="6">
    <source>
        <dbReference type="PROSITE-ProRule" id="PRU00176"/>
    </source>
</evidence>
<dbReference type="STRING" id="105231.A0A0U9HK97"/>
<dbReference type="SUPFAM" id="SSF54928">
    <property type="entry name" value="RNA-binding domain, RBD"/>
    <property type="match status" value="2"/>
</dbReference>
<evidence type="ECO:0000313" key="10">
    <source>
        <dbReference type="Proteomes" id="UP000054558"/>
    </source>
</evidence>
<accession>A0A0U9HK97</accession>
<evidence type="ECO:0000256" key="5">
    <source>
        <dbReference type="ARBA" id="ARBA00023242"/>
    </source>
</evidence>
<feature type="region of interest" description="Disordered" evidence="7">
    <location>
        <begin position="1"/>
        <end position="53"/>
    </location>
</feature>
<dbReference type="GO" id="GO:0003723">
    <property type="term" value="F:RNA binding"/>
    <property type="evidence" value="ECO:0007669"/>
    <property type="project" value="UniProtKB-UniRule"/>
</dbReference>
<protein>
    <submittedName>
        <fullName evidence="9">Putative RNA recognition motif containing protein</fullName>
    </submittedName>
</protein>
<dbReference type="GO" id="GO:0000381">
    <property type="term" value="P:regulation of alternative mRNA splicing, via spliceosome"/>
    <property type="evidence" value="ECO:0000318"/>
    <property type="project" value="GO_Central"/>
</dbReference>
<evidence type="ECO:0000256" key="4">
    <source>
        <dbReference type="ARBA" id="ARBA00023187"/>
    </source>
</evidence>
<proteinExistence type="predicted"/>
<keyword evidence="4" id="KW-0508">mRNA splicing</keyword>
<feature type="domain" description="RRM" evidence="8">
    <location>
        <begin position="252"/>
        <end position="330"/>
    </location>
</feature>
<keyword evidence="10" id="KW-1185">Reference proteome</keyword>
<dbReference type="GO" id="GO:0000380">
    <property type="term" value="P:alternative mRNA splicing, via spliceosome"/>
    <property type="evidence" value="ECO:0000318"/>
    <property type="project" value="GO_Central"/>
</dbReference>
<sequence length="492" mass="53949">MAQDERRGSDSRVSESERRRERKRKSGWDDPAPQDPPKDARTSQRPKTVDDELEEGVRQAQLIAKQRAAQATAAAKATAAQAPPKDACRIYVGSIYYELNESDIILAFSAFGSIHKIDMPRDAATAKHKGFCFIEFHSSEAAENALNTMNEFVLAGRKLKVGRPHNIAGMPGGIVVSTTPPTPQAQAAFKQAQQQAQAISAQLSLRQQQQAQLLIAQQQQALENPHLVAQGLLPPPNPAAIQALLNPSRPDARIYVGSIYYEISEEDIKAVFQAFGQVKSCNLIPNPETGKHKGYGFIEFEQPEAAKAAIDSMNGFDLGGRQLKVGWAAANAGLPTPPPLPNPNLPNMPFGMPPMPAVLPPVTFSPNPFQPPFQPTLAPPPMPIAPPVVPGLKPTRCVLLKNMVGPEEVDADLEGEVTEECSKHGEVERVVIYQEQASARKDDIQVKIFVLFRTVSEAQRAHRSLDKRWFGGRQIEANFYDEARFKRQDLSG</sequence>